<dbReference type="Proteomes" id="UP000467840">
    <property type="component" value="Chromosome 10"/>
</dbReference>
<accession>A0A6A6N8R7</accession>
<dbReference type="Pfam" id="PF01535">
    <property type="entry name" value="PPR"/>
    <property type="match status" value="1"/>
</dbReference>
<dbReference type="PROSITE" id="PS51375">
    <property type="entry name" value="PPR"/>
    <property type="match status" value="3"/>
</dbReference>
<organism evidence="4 5">
    <name type="scientific">Hevea brasiliensis</name>
    <name type="common">Para rubber tree</name>
    <name type="synonym">Siphonia brasiliensis</name>
    <dbReference type="NCBI Taxonomy" id="3981"/>
    <lineage>
        <taxon>Eukaryota</taxon>
        <taxon>Viridiplantae</taxon>
        <taxon>Streptophyta</taxon>
        <taxon>Embryophyta</taxon>
        <taxon>Tracheophyta</taxon>
        <taxon>Spermatophyta</taxon>
        <taxon>Magnoliopsida</taxon>
        <taxon>eudicotyledons</taxon>
        <taxon>Gunneridae</taxon>
        <taxon>Pentapetalae</taxon>
        <taxon>rosids</taxon>
        <taxon>fabids</taxon>
        <taxon>Malpighiales</taxon>
        <taxon>Euphorbiaceae</taxon>
        <taxon>Crotonoideae</taxon>
        <taxon>Micrandreae</taxon>
        <taxon>Hevea</taxon>
    </lineage>
</organism>
<evidence type="ECO:0008006" key="6">
    <source>
        <dbReference type="Google" id="ProtNLM"/>
    </source>
</evidence>
<feature type="repeat" description="PPR" evidence="3">
    <location>
        <begin position="55"/>
        <end position="89"/>
    </location>
</feature>
<proteinExistence type="inferred from homology"/>
<sequence>MKLAGFSPDKVTYNALLDVYGKSRRPKEAMEVLREMESNGFSPSIVTYNSLIALYIVTWNTLLAVFGQNGMDSEVSGVFKEMKRAGRMLEAGVAPDLSSYNAVLAALARGGLWEQSEKIFTEMKDVCCKPNELTYCSLLHAYANGKEIERMRALAKEIYSGVTEPVAVLLKTLVLVNSKCDLLMETEHAFMELRKKAHLT</sequence>
<comment type="caution">
    <text evidence="4">The sequence shown here is derived from an EMBL/GenBank/DDBJ whole genome shotgun (WGS) entry which is preliminary data.</text>
</comment>
<evidence type="ECO:0000313" key="5">
    <source>
        <dbReference type="Proteomes" id="UP000467840"/>
    </source>
</evidence>
<dbReference type="PANTHER" id="PTHR47447">
    <property type="entry name" value="OS03G0856100 PROTEIN"/>
    <property type="match status" value="1"/>
</dbReference>
<keyword evidence="2" id="KW-0677">Repeat</keyword>
<evidence type="ECO:0000313" key="4">
    <source>
        <dbReference type="EMBL" id="KAF2320958.1"/>
    </source>
</evidence>
<reference evidence="4 5" key="1">
    <citation type="journal article" date="2020" name="Mol. Plant">
        <title>The Chromosome-Based Rubber Tree Genome Provides New Insights into Spurge Genome Evolution and Rubber Biosynthesis.</title>
        <authorList>
            <person name="Liu J."/>
            <person name="Shi C."/>
            <person name="Shi C.C."/>
            <person name="Li W."/>
            <person name="Zhang Q.J."/>
            <person name="Zhang Y."/>
            <person name="Li K."/>
            <person name="Lu H.F."/>
            <person name="Shi C."/>
            <person name="Zhu S.T."/>
            <person name="Xiao Z.Y."/>
            <person name="Nan H."/>
            <person name="Yue Y."/>
            <person name="Zhu X.G."/>
            <person name="Wu Y."/>
            <person name="Hong X.N."/>
            <person name="Fan G.Y."/>
            <person name="Tong Y."/>
            <person name="Zhang D."/>
            <person name="Mao C.L."/>
            <person name="Liu Y.L."/>
            <person name="Hao S.J."/>
            <person name="Liu W.Q."/>
            <person name="Lv M.Q."/>
            <person name="Zhang H.B."/>
            <person name="Liu Y."/>
            <person name="Hu-Tang G.R."/>
            <person name="Wang J.P."/>
            <person name="Wang J.H."/>
            <person name="Sun Y.H."/>
            <person name="Ni S.B."/>
            <person name="Chen W.B."/>
            <person name="Zhang X.C."/>
            <person name="Jiao Y.N."/>
            <person name="Eichler E.E."/>
            <person name="Li G.H."/>
            <person name="Liu X."/>
            <person name="Gao L.Z."/>
        </authorList>
    </citation>
    <scope>NUCLEOTIDE SEQUENCE [LARGE SCALE GENOMIC DNA]</scope>
    <source>
        <strain evidence="5">cv. GT1</strain>
        <tissue evidence="4">Leaf</tissue>
    </source>
</reference>
<evidence type="ECO:0000256" key="2">
    <source>
        <dbReference type="ARBA" id="ARBA00022737"/>
    </source>
</evidence>
<comment type="similarity">
    <text evidence="1">Belongs to the PPR family. P subfamily.</text>
</comment>
<name>A0A6A6N8R7_HEVBR</name>
<dbReference type="PANTHER" id="PTHR47447:SF21">
    <property type="entry name" value="PENTACOTRIPEPTIDE-REPEAT REGION OF PRORP DOMAIN-CONTAINING PROTEIN"/>
    <property type="match status" value="1"/>
</dbReference>
<dbReference type="EMBL" id="JAAGAX010000003">
    <property type="protein sequence ID" value="KAF2320958.1"/>
    <property type="molecule type" value="Genomic_DNA"/>
</dbReference>
<evidence type="ECO:0000256" key="1">
    <source>
        <dbReference type="ARBA" id="ARBA00007626"/>
    </source>
</evidence>
<dbReference type="InterPro" id="IPR002885">
    <property type="entry name" value="PPR_rpt"/>
</dbReference>
<dbReference type="Pfam" id="PF13041">
    <property type="entry name" value="PPR_2"/>
    <property type="match status" value="2"/>
</dbReference>
<protein>
    <recommendedName>
        <fullName evidence="6">Pentacotripeptide-repeat region of PRORP domain-containing protein</fullName>
    </recommendedName>
</protein>
<dbReference type="InterPro" id="IPR011990">
    <property type="entry name" value="TPR-like_helical_dom_sf"/>
</dbReference>
<keyword evidence="5" id="KW-1185">Reference proteome</keyword>
<dbReference type="NCBIfam" id="TIGR00756">
    <property type="entry name" value="PPR"/>
    <property type="match status" value="3"/>
</dbReference>
<feature type="repeat" description="PPR" evidence="3">
    <location>
        <begin position="96"/>
        <end position="130"/>
    </location>
</feature>
<gene>
    <name evidence="4" type="ORF">GH714_032213</name>
</gene>
<feature type="repeat" description="PPR" evidence="3">
    <location>
        <begin position="9"/>
        <end position="43"/>
    </location>
</feature>
<dbReference type="Gene3D" id="1.25.40.10">
    <property type="entry name" value="Tetratricopeptide repeat domain"/>
    <property type="match status" value="2"/>
</dbReference>
<dbReference type="AlphaFoldDB" id="A0A6A6N8R7"/>
<evidence type="ECO:0000256" key="3">
    <source>
        <dbReference type="PROSITE-ProRule" id="PRU00708"/>
    </source>
</evidence>